<gene>
    <name evidence="2" type="ORF">OIDMADRAFT_59060</name>
</gene>
<keyword evidence="1" id="KW-0732">Signal</keyword>
<dbReference type="HOGENOM" id="CLU_1195093_0_0_1"/>
<dbReference type="EMBL" id="KN832885">
    <property type="protein sequence ID" value="KIM95972.1"/>
    <property type="molecule type" value="Genomic_DNA"/>
</dbReference>
<organism evidence="2 3">
    <name type="scientific">Oidiodendron maius (strain Zn)</name>
    <dbReference type="NCBI Taxonomy" id="913774"/>
    <lineage>
        <taxon>Eukaryota</taxon>
        <taxon>Fungi</taxon>
        <taxon>Dikarya</taxon>
        <taxon>Ascomycota</taxon>
        <taxon>Pezizomycotina</taxon>
        <taxon>Leotiomycetes</taxon>
        <taxon>Leotiomycetes incertae sedis</taxon>
        <taxon>Myxotrichaceae</taxon>
        <taxon>Oidiodendron</taxon>
    </lineage>
</organism>
<keyword evidence="3" id="KW-1185">Reference proteome</keyword>
<feature type="chain" id="PRO_5002176309" description="Extracellular membrane protein CFEM domain-containing protein" evidence="1">
    <location>
        <begin position="23"/>
        <end position="210"/>
    </location>
</feature>
<dbReference type="InParanoid" id="A0A0C3D234"/>
<dbReference type="AlphaFoldDB" id="A0A0C3D234"/>
<evidence type="ECO:0000313" key="2">
    <source>
        <dbReference type="EMBL" id="KIM95972.1"/>
    </source>
</evidence>
<name>A0A0C3D234_OIDMZ</name>
<dbReference type="STRING" id="913774.A0A0C3D234"/>
<accession>A0A0C3D234</accession>
<proteinExistence type="predicted"/>
<evidence type="ECO:0000256" key="1">
    <source>
        <dbReference type="SAM" id="SignalP"/>
    </source>
</evidence>
<reference evidence="2 3" key="1">
    <citation type="submission" date="2014-04" db="EMBL/GenBank/DDBJ databases">
        <authorList>
            <consortium name="DOE Joint Genome Institute"/>
            <person name="Kuo A."/>
            <person name="Martino E."/>
            <person name="Perotto S."/>
            <person name="Kohler A."/>
            <person name="Nagy L.G."/>
            <person name="Floudas D."/>
            <person name="Copeland A."/>
            <person name="Barry K.W."/>
            <person name="Cichocki N."/>
            <person name="Veneault-Fourrey C."/>
            <person name="LaButti K."/>
            <person name="Lindquist E.A."/>
            <person name="Lipzen A."/>
            <person name="Lundell T."/>
            <person name="Morin E."/>
            <person name="Murat C."/>
            <person name="Sun H."/>
            <person name="Tunlid A."/>
            <person name="Henrissat B."/>
            <person name="Grigoriev I.V."/>
            <person name="Hibbett D.S."/>
            <person name="Martin F."/>
            <person name="Nordberg H.P."/>
            <person name="Cantor M.N."/>
            <person name="Hua S.X."/>
        </authorList>
    </citation>
    <scope>NUCLEOTIDE SEQUENCE [LARGE SCALE GENOMIC DNA]</scope>
    <source>
        <strain evidence="2 3">Zn</strain>
    </source>
</reference>
<feature type="signal peptide" evidence="1">
    <location>
        <begin position="1"/>
        <end position="22"/>
    </location>
</feature>
<evidence type="ECO:0008006" key="4">
    <source>
        <dbReference type="Google" id="ProtNLM"/>
    </source>
</evidence>
<evidence type="ECO:0000313" key="3">
    <source>
        <dbReference type="Proteomes" id="UP000054321"/>
    </source>
</evidence>
<reference evidence="3" key="2">
    <citation type="submission" date="2015-01" db="EMBL/GenBank/DDBJ databases">
        <title>Evolutionary Origins and Diversification of the Mycorrhizal Mutualists.</title>
        <authorList>
            <consortium name="DOE Joint Genome Institute"/>
            <consortium name="Mycorrhizal Genomics Consortium"/>
            <person name="Kohler A."/>
            <person name="Kuo A."/>
            <person name="Nagy L.G."/>
            <person name="Floudas D."/>
            <person name="Copeland A."/>
            <person name="Barry K.W."/>
            <person name="Cichocki N."/>
            <person name="Veneault-Fourrey C."/>
            <person name="LaButti K."/>
            <person name="Lindquist E.A."/>
            <person name="Lipzen A."/>
            <person name="Lundell T."/>
            <person name="Morin E."/>
            <person name="Murat C."/>
            <person name="Riley R."/>
            <person name="Ohm R."/>
            <person name="Sun H."/>
            <person name="Tunlid A."/>
            <person name="Henrissat B."/>
            <person name="Grigoriev I.V."/>
            <person name="Hibbett D.S."/>
            <person name="Martin F."/>
        </authorList>
    </citation>
    <scope>NUCLEOTIDE SEQUENCE [LARGE SCALE GENOMIC DNA]</scope>
    <source>
        <strain evidence="3">Zn</strain>
    </source>
</reference>
<sequence length="210" mass="20646">MKYSSIISLFCVSSLAAAQIWGAPGGGGWGWGPGWAGPDCASSCISSAFQPEPTAWASHCATGSALSSCVNAACPSSVATASIWSFQSSVCSSWSSACTSSACSDWPAGWGGWGGPGSWGAWGTPNGNGWYTVTATETGLSTRTVVVTTTVSGTVLETATITQTATLVAAGAAVTNNAPATTSTGAACRQDISNSVVALVAAAVGAMAVA</sequence>
<dbReference type="Proteomes" id="UP000054321">
    <property type="component" value="Unassembled WGS sequence"/>
</dbReference>
<protein>
    <recommendedName>
        <fullName evidence="4">Extracellular membrane protein CFEM domain-containing protein</fullName>
    </recommendedName>
</protein>